<proteinExistence type="predicted"/>
<keyword evidence="5" id="KW-1185">Reference proteome</keyword>
<dbReference type="InterPro" id="IPR038765">
    <property type="entry name" value="Papain-like_cys_pep_sf"/>
</dbReference>
<evidence type="ECO:0000313" key="4">
    <source>
        <dbReference type="EMBL" id="MDN0063809.1"/>
    </source>
</evidence>
<reference evidence="4" key="1">
    <citation type="submission" date="2023-06" db="EMBL/GenBank/DDBJ databases">
        <authorList>
            <person name="Zeman M."/>
            <person name="Kubasova T."/>
            <person name="Jahodarova E."/>
            <person name="Nykrynova M."/>
            <person name="Rychlik I."/>
        </authorList>
    </citation>
    <scope>NUCLEOTIDE SEQUENCE</scope>
    <source>
        <strain evidence="4">176_SSukc20</strain>
    </source>
</reference>
<evidence type="ECO:0000256" key="1">
    <source>
        <dbReference type="SAM" id="MobiDB-lite"/>
    </source>
</evidence>
<feature type="transmembrane region" description="Helical" evidence="2">
    <location>
        <begin position="404"/>
        <end position="428"/>
    </location>
</feature>
<keyword evidence="2" id="KW-0472">Membrane</keyword>
<dbReference type="PANTHER" id="PTHR42736:SF1">
    <property type="entry name" value="PROTEIN-GLUTAMINE GAMMA-GLUTAMYLTRANSFERASE"/>
    <property type="match status" value="1"/>
</dbReference>
<feature type="transmembrane region" description="Helical" evidence="2">
    <location>
        <begin position="476"/>
        <end position="497"/>
    </location>
</feature>
<protein>
    <submittedName>
        <fullName evidence="4">TransglutaminaseTgpA domain-containing protein</fullName>
    </submittedName>
</protein>
<dbReference type="Pfam" id="PF11992">
    <property type="entry name" value="TgpA_N"/>
    <property type="match status" value="1"/>
</dbReference>
<evidence type="ECO:0000259" key="3">
    <source>
        <dbReference type="SMART" id="SM00460"/>
    </source>
</evidence>
<evidence type="ECO:0000313" key="5">
    <source>
        <dbReference type="Proteomes" id="UP001168435"/>
    </source>
</evidence>
<feature type="compositionally biased region" description="Basic and acidic residues" evidence="1">
    <location>
        <begin position="385"/>
        <end position="394"/>
    </location>
</feature>
<dbReference type="EMBL" id="JAUEIQ010000004">
    <property type="protein sequence ID" value="MDN0063809.1"/>
    <property type="molecule type" value="Genomic_DNA"/>
</dbReference>
<reference evidence="4" key="2">
    <citation type="submission" date="2024-05" db="EMBL/GenBank/DDBJ databases">
        <title>Identification and characterization of horizontal gene transfer across gut microbiota members of farm animals based on homology search.</title>
        <authorList>
            <person name="Schwarzerova J."/>
            <person name="Nykrynova M."/>
            <person name="Jureckova K."/>
            <person name="Cejkova D."/>
            <person name="Rychlik I."/>
        </authorList>
    </citation>
    <scope>NUCLEOTIDE SEQUENCE</scope>
    <source>
        <strain evidence="4">176_SSukc20</strain>
    </source>
</reference>
<feature type="transmembrane region" description="Helical" evidence="2">
    <location>
        <begin position="60"/>
        <end position="86"/>
    </location>
</feature>
<feature type="transmembrane region" description="Helical" evidence="2">
    <location>
        <begin position="579"/>
        <end position="598"/>
    </location>
</feature>
<dbReference type="InterPro" id="IPR021878">
    <property type="entry name" value="TgpA_N"/>
</dbReference>
<organism evidence="4 5">
    <name type="scientific">Collinsella ihumii</name>
    <dbReference type="NCBI Taxonomy" id="1720204"/>
    <lineage>
        <taxon>Bacteria</taxon>
        <taxon>Bacillati</taxon>
        <taxon>Actinomycetota</taxon>
        <taxon>Coriobacteriia</taxon>
        <taxon>Coriobacteriales</taxon>
        <taxon>Coriobacteriaceae</taxon>
        <taxon>Collinsella</taxon>
    </lineage>
</organism>
<feature type="transmembrane region" description="Helical" evidence="2">
    <location>
        <begin position="443"/>
        <end position="464"/>
    </location>
</feature>
<keyword evidence="2" id="KW-0812">Transmembrane</keyword>
<dbReference type="Pfam" id="PF01841">
    <property type="entry name" value="Transglut_core"/>
    <property type="match status" value="1"/>
</dbReference>
<feature type="transmembrane region" description="Helical" evidence="2">
    <location>
        <begin position="32"/>
        <end position="54"/>
    </location>
</feature>
<dbReference type="RefSeq" id="WP_289835751.1">
    <property type="nucleotide sequence ID" value="NZ_JAUEIQ010000004.1"/>
</dbReference>
<dbReference type="Proteomes" id="UP001168435">
    <property type="component" value="Unassembled WGS sequence"/>
</dbReference>
<name>A0ABT7XEI2_9ACTN</name>
<evidence type="ECO:0000256" key="2">
    <source>
        <dbReference type="SAM" id="Phobius"/>
    </source>
</evidence>
<feature type="domain" description="Transglutaminase-like" evidence="3">
    <location>
        <begin position="984"/>
        <end position="1054"/>
    </location>
</feature>
<dbReference type="SMART" id="SM00460">
    <property type="entry name" value="TGc"/>
    <property type="match status" value="1"/>
</dbReference>
<dbReference type="PANTHER" id="PTHR42736">
    <property type="entry name" value="PROTEIN-GLUTAMINE GAMMA-GLUTAMYLTRANSFERASE"/>
    <property type="match status" value="1"/>
</dbReference>
<accession>A0ABT7XEI2</accession>
<comment type="caution">
    <text evidence="4">The sequence shown here is derived from an EMBL/GenBank/DDBJ whole genome shotgun (WGS) entry which is preliminary data.</text>
</comment>
<dbReference type="SUPFAM" id="SSF54001">
    <property type="entry name" value="Cysteine proteinases"/>
    <property type="match status" value="1"/>
</dbReference>
<feature type="transmembrane region" description="Helical" evidence="2">
    <location>
        <begin position="554"/>
        <end position="572"/>
    </location>
</feature>
<dbReference type="InterPro" id="IPR052901">
    <property type="entry name" value="Bact_TGase-like"/>
</dbReference>
<keyword evidence="2" id="KW-1133">Transmembrane helix</keyword>
<feature type="region of interest" description="Disordered" evidence="1">
    <location>
        <begin position="1072"/>
        <end position="1115"/>
    </location>
</feature>
<dbReference type="InterPro" id="IPR002931">
    <property type="entry name" value="Transglutaminase-like"/>
</dbReference>
<dbReference type="Gene3D" id="3.10.620.30">
    <property type="match status" value="1"/>
</dbReference>
<feature type="region of interest" description="Disordered" evidence="1">
    <location>
        <begin position="371"/>
        <end position="412"/>
    </location>
</feature>
<sequence>MSRRATKPDAPARGTVAGNVRRARRRLAARPLPLRPTVAAVIAFEIAAVLLVLSAGTASIALMAGCVALACALAWGLASAILGWVLSPTWREGDQDGARGSAGARVLRAIAARPVSIQTTWLRLDQRGRVIDQVAGDAEPENRGLYCTGGSVVRTRDLFGFWITRRAVASTREMWIPPRAHDLPVPEIDRLAGRAPALAPADVRERSSALVRPYEKGDPLRAISWRQSAHHGQLMSFELEREHNVYPVVVVDTLEVDDIESLAAEAYTASVRLAAQRGARDEVLVTDGRARAVGMHRVGRLLAALQPDAPQGGEARRREAARRNAQIARDARHGAGAAGAARPVVLITDRVVGALEDALRSEIASSQLAVVHPRATGGTGAPDTASRHREDALRPHRARRRRPGAVSTPAPTAGSALASALCCVVVLLETFSLAATLIEPGAWWLFGQVVSIIVALEATCVRWLPRMRTRPAVRMGIYASVLLLICGSAVFGAASLIGMNASLDVFSPETSLEQLGIDGNGGGLGWIAPVCARGIYDLYFGQWVPVSCGPVSDAALVLLMAPVAAVLHVLLVSHRPRPAVACLPLALLAVRFVFMGVASEFSHIAISVFCGLALRAFACAGSADNRPVSAQPGAQRRGPLGALASLRPTALASCAAATIVACLLAPQAAADAQRLPLDTGLQSNVLASNTVSPIMDLKRDLTRPQETIALTYTTTSRQALYLRLTTLGDFSGDVWRIDAAPSAGSGGLLEQLFSPADPTEDMPQALPGSWTSPDAAIETVRNTNATSVGSIRSISAHISIDALSSRFAPLPIGAYDTQTADDQSQGDWRWSPDGSVFGTQAITNRSQVYAVDAAYISPITDSSSLSGIGGMLIGSLQSRIWSASPGDTTSDWQARRDSWQELLDQDHAEVDGAYLALPDELPDQIARVVDLASQIAPRDEYDELTGELTSLEFLLEYFNDPRFTYSLDAPDGDGQNNLQVIASFLDSGEGYCLHYASAFAVLGRALGVPTRIALGYRTSDGQAGDTYVVTNRDLHAWTEAYLYGVGWVPFDVTPGQGELPEASIGRTLIEQDEPDSTQQDATTPASPLTPDAPVQPDTPAQQADSGGDGGRSDAADPVQHALSQVAAVARQAAPFAGAGAIIAAILLGPRAIRRARHAWRMRAVAGATSQPARAAEAAWSEMLHMARTYDVAWPAHATEEDIAGAVAKRAPRASDAARSLADAVCRARYDQPDNFIKDAEALQRALSDLRAALEEQPDAQDGAD</sequence>
<gene>
    <name evidence="4" type="ORF">QVN30_05735</name>
</gene>
<feature type="compositionally biased region" description="Polar residues" evidence="1">
    <location>
        <begin position="1076"/>
        <end position="1086"/>
    </location>
</feature>